<keyword evidence="4" id="KW-0812">Transmembrane</keyword>
<evidence type="ECO:0000256" key="8">
    <source>
        <dbReference type="ARBA" id="ARBA00023004"/>
    </source>
</evidence>
<evidence type="ECO:0000256" key="3">
    <source>
        <dbReference type="ARBA" id="ARBA00022617"/>
    </source>
</evidence>
<keyword evidence="12" id="KW-1185">Reference proteome</keyword>
<sequence length="66" mass="7456">MKKTAKELDIVLQGWLEEHKQKKVSDEEEGEQDFMDIMMSILDGGAAKASSFDANTINKANCPFRH</sequence>
<keyword evidence="8" id="KW-0408">Iron</keyword>
<dbReference type="PANTHER" id="PTHR47947">
    <property type="entry name" value="CYTOCHROME P450 82C3-RELATED"/>
    <property type="match status" value="1"/>
</dbReference>
<evidence type="ECO:0000313" key="11">
    <source>
        <dbReference type="EMBL" id="CAK9171740.1"/>
    </source>
</evidence>
<evidence type="ECO:0000256" key="2">
    <source>
        <dbReference type="ARBA" id="ARBA00004370"/>
    </source>
</evidence>
<reference evidence="11 12" key="1">
    <citation type="submission" date="2024-02" db="EMBL/GenBank/DDBJ databases">
        <authorList>
            <person name="Vignale AGUSTIN F."/>
            <person name="Sosa J E."/>
            <person name="Modenutti C."/>
        </authorList>
    </citation>
    <scope>NUCLEOTIDE SEQUENCE [LARGE SCALE GENOMIC DNA]</scope>
</reference>
<comment type="caution">
    <text evidence="11">The sequence shown here is derived from an EMBL/GenBank/DDBJ whole genome shotgun (WGS) entry which is preliminary data.</text>
</comment>
<comment type="cofactor">
    <cofactor evidence="1">
        <name>heme</name>
        <dbReference type="ChEBI" id="CHEBI:30413"/>
    </cofactor>
</comment>
<dbReference type="EMBL" id="CAUOFW020005836">
    <property type="protein sequence ID" value="CAK9171740.1"/>
    <property type="molecule type" value="Genomic_DNA"/>
</dbReference>
<evidence type="ECO:0000256" key="7">
    <source>
        <dbReference type="ARBA" id="ARBA00023002"/>
    </source>
</evidence>
<evidence type="ECO:0000256" key="4">
    <source>
        <dbReference type="ARBA" id="ARBA00022692"/>
    </source>
</evidence>
<keyword evidence="3" id="KW-0349">Heme</keyword>
<dbReference type="InterPro" id="IPR050651">
    <property type="entry name" value="Plant_Cytochrome_P450_Monoox"/>
</dbReference>
<gene>
    <name evidence="11" type="ORF">ILEXP_LOCUS41343</name>
</gene>
<accession>A0ABC8TQL1</accession>
<evidence type="ECO:0000256" key="5">
    <source>
        <dbReference type="ARBA" id="ARBA00022723"/>
    </source>
</evidence>
<evidence type="ECO:0000256" key="1">
    <source>
        <dbReference type="ARBA" id="ARBA00001971"/>
    </source>
</evidence>
<evidence type="ECO:0000256" key="9">
    <source>
        <dbReference type="ARBA" id="ARBA00023033"/>
    </source>
</evidence>
<evidence type="ECO:0000313" key="12">
    <source>
        <dbReference type="Proteomes" id="UP001642360"/>
    </source>
</evidence>
<dbReference type="GO" id="GO:0016020">
    <property type="term" value="C:membrane"/>
    <property type="evidence" value="ECO:0007669"/>
    <property type="project" value="UniProtKB-SubCell"/>
</dbReference>
<dbReference type="PANTHER" id="PTHR47947:SF26">
    <property type="entry name" value="CYTOCHROME P450"/>
    <property type="match status" value="1"/>
</dbReference>
<comment type="subcellular location">
    <subcellularLocation>
        <location evidence="2">Membrane</location>
    </subcellularLocation>
</comment>
<keyword evidence="9" id="KW-0503">Monooxygenase</keyword>
<dbReference type="GO" id="GO:0046872">
    <property type="term" value="F:metal ion binding"/>
    <property type="evidence" value="ECO:0007669"/>
    <property type="project" value="UniProtKB-KW"/>
</dbReference>
<evidence type="ECO:0000256" key="10">
    <source>
        <dbReference type="ARBA" id="ARBA00023136"/>
    </source>
</evidence>
<proteinExistence type="predicted"/>
<keyword evidence="10" id="KW-0472">Membrane</keyword>
<name>A0ABC8TQL1_9AQUA</name>
<dbReference type="AlphaFoldDB" id="A0ABC8TQL1"/>
<keyword evidence="6" id="KW-1133">Transmembrane helix</keyword>
<evidence type="ECO:0000256" key="6">
    <source>
        <dbReference type="ARBA" id="ARBA00022989"/>
    </source>
</evidence>
<keyword evidence="7" id="KW-0560">Oxidoreductase</keyword>
<dbReference type="Proteomes" id="UP001642360">
    <property type="component" value="Unassembled WGS sequence"/>
</dbReference>
<protein>
    <submittedName>
        <fullName evidence="11">Uncharacterized protein</fullName>
    </submittedName>
</protein>
<keyword evidence="5" id="KW-0479">Metal-binding</keyword>
<dbReference type="GO" id="GO:0004497">
    <property type="term" value="F:monooxygenase activity"/>
    <property type="evidence" value="ECO:0007669"/>
    <property type="project" value="UniProtKB-KW"/>
</dbReference>
<organism evidence="11 12">
    <name type="scientific">Ilex paraguariensis</name>
    <name type="common">yerba mate</name>
    <dbReference type="NCBI Taxonomy" id="185542"/>
    <lineage>
        <taxon>Eukaryota</taxon>
        <taxon>Viridiplantae</taxon>
        <taxon>Streptophyta</taxon>
        <taxon>Embryophyta</taxon>
        <taxon>Tracheophyta</taxon>
        <taxon>Spermatophyta</taxon>
        <taxon>Magnoliopsida</taxon>
        <taxon>eudicotyledons</taxon>
        <taxon>Gunneridae</taxon>
        <taxon>Pentapetalae</taxon>
        <taxon>asterids</taxon>
        <taxon>campanulids</taxon>
        <taxon>Aquifoliales</taxon>
        <taxon>Aquifoliaceae</taxon>
        <taxon>Ilex</taxon>
    </lineage>
</organism>